<dbReference type="EMBL" id="JBJQND010000013">
    <property type="protein sequence ID" value="KAL3857274.1"/>
    <property type="molecule type" value="Genomic_DNA"/>
</dbReference>
<evidence type="ECO:0000313" key="4">
    <source>
        <dbReference type="Proteomes" id="UP001634394"/>
    </source>
</evidence>
<keyword evidence="4" id="KW-1185">Reference proteome</keyword>
<evidence type="ECO:0000313" key="3">
    <source>
        <dbReference type="EMBL" id="KAL3857274.1"/>
    </source>
</evidence>
<organism evidence="2 4">
    <name type="scientific">Sinanodonta woodiana</name>
    <name type="common">Chinese pond mussel</name>
    <name type="synonym">Anodonta woodiana</name>
    <dbReference type="NCBI Taxonomy" id="1069815"/>
    <lineage>
        <taxon>Eukaryota</taxon>
        <taxon>Metazoa</taxon>
        <taxon>Spiralia</taxon>
        <taxon>Lophotrochozoa</taxon>
        <taxon>Mollusca</taxon>
        <taxon>Bivalvia</taxon>
        <taxon>Autobranchia</taxon>
        <taxon>Heteroconchia</taxon>
        <taxon>Palaeoheterodonta</taxon>
        <taxon>Unionida</taxon>
        <taxon>Unionoidea</taxon>
        <taxon>Unionidae</taxon>
        <taxon>Unioninae</taxon>
        <taxon>Sinanodonta</taxon>
    </lineage>
</organism>
<accession>A0ABD3V7I8</accession>
<dbReference type="EMBL" id="JBJQND010000013">
    <property type="protein sequence ID" value="KAL3856972.1"/>
    <property type="molecule type" value="Genomic_DNA"/>
</dbReference>
<gene>
    <name evidence="1" type="ORF">ACJMK2_011678</name>
    <name evidence="2" type="ORF">ACJMK2_011685</name>
    <name evidence="3" type="ORF">ACJMK2_011961</name>
</gene>
<protein>
    <submittedName>
        <fullName evidence="2">Uncharacterized protein</fullName>
    </submittedName>
</protein>
<reference evidence="2 4" key="1">
    <citation type="submission" date="2024-11" db="EMBL/GenBank/DDBJ databases">
        <title>Chromosome-level genome assembly of the freshwater bivalve Anodonta woodiana.</title>
        <authorList>
            <person name="Chen X."/>
        </authorList>
    </citation>
    <scope>NUCLEOTIDE SEQUENCE [LARGE SCALE GENOMIC DNA]</scope>
    <source>
        <strain evidence="2">MN2024</strain>
        <tissue evidence="2">Gills</tissue>
    </source>
</reference>
<dbReference type="Proteomes" id="UP001634394">
    <property type="component" value="Unassembled WGS sequence"/>
</dbReference>
<name>A0ABD3V7I8_SINWO</name>
<dbReference type="EMBL" id="JBJQND010000013">
    <property type="protein sequence ID" value="KAL3856981.1"/>
    <property type="molecule type" value="Genomic_DNA"/>
</dbReference>
<evidence type="ECO:0000313" key="1">
    <source>
        <dbReference type="EMBL" id="KAL3856972.1"/>
    </source>
</evidence>
<comment type="caution">
    <text evidence="2">The sequence shown here is derived from an EMBL/GenBank/DDBJ whole genome shotgun (WGS) entry which is preliminary data.</text>
</comment>
<evidence type="ECO:0000313" key="2">
    <source>
        <dbReference type="EMBL" id="KAL3856981.1"/>
    </source>
</evidence>
<proteinExistence type="predicted"/>
<dbReference type="AlphaFoldDB" id="A0ABD3V7I8"/>
<sequence length="133" mass="14943">MIEHPEINENFALMKNDVLTHNNSPDGTGRHIFPNNVDITSVIALSLTCDIIDGSYHVNTSSTTSRAQQGYILYTFSPRSPPSSLLVNTPINLIYLKTINEYTSRINFKFVDQNNNPVDLSDEELQITLDLKS</sequence>